<dbReference type="GeneID" id="96657279"/>
<sequence length="205" mass="22339">MGFTQQGEWHDHYARGGSFRALTDSERTVLRTALQPDSPAVALDVGCDLGELALYLHELGYVVDAVDYAESAVELAAAQAPDDADVRFLLHDIEHDGFADLPHAAYDLVAFRLSYAFLKNRAWLLNRLREHLNPGGTVCIITPLADALPANRRDIALDDDEIALATAGWATADRFDSDGMAVLVLRGPATGPVSFADKRRPPRVS</sequence>
<protein>
    <submittedName>
        <fullName evidence="1">Protein-L-isoaspartate(D-aspartate) O-methyltransferase</fullName>
    </submittedName>
</protein>
<proteinExistence type="predicted"/>
<dbReference type="AlphaFoldDB" id="A0A1H0B357"/>
<dbReference type="EMBL" id="FNHI01000026">
    <property type="protein sequence ID" value="SDN40098.1"/>
    <property type="molecule type" value="Genomic_DNA"/>
</dbReference>
<organism evidence="1 2">
    <name type="scientific">Streptomyces wuyuanensis</name>
    <dbReference type="NCBI Taxonomy" id="1196353"/>
    <lineage>
        <taxon>Bacteria</taxon>
        <taxon>Bacillati</taxon>
        <taxon>Actinomycetota</taxon>
        <taxon>Actinomycetes</taxon>
        <taxon>Kitasatosporales</taxon>
        <taxon>Streptomycetaceae</taxon>
        <taxon>Streptomyces</taxon>
    </lineage>
</organism>
<accession>A0A1H0B357</accession>
<reference evidence="2" key="1">
    <citation type="submission" date="2016-10" db="EMBL/GenBank/DDBJ databases">
        <authorList>
            <person name="Varghese N."/>
            <person name="Submissions S."/>
        </authorList>
    </citation>
    <scope>NUCLEOTIDE SEQUENCE [LARGE SCALE GENOMIC DNA]</scope>
    <source>
        <strain evidence="2">CGMCC 4.7042</strain>
    </source>
</reference>
<evidence type="ECO:0000313" key="1">
    <source>
        <dbReference type="EMBL" id="SDN40098.1"/>
    </source>
</evidence>
<dbReference type="STRING" id="1196353.SAMN05444921_12626"/>
<evidence type="ECO:0000313" key="2">
    <source>
        <dbReference type="Proteomes" id="UP000199063"/>
    </source>
</evidence>
<gene>
    <name evidence="1" type="ORF">SAMN05444921_12626</name>
</gene>
<dbReference type="Proteomes" id="UP000199063">
    <property type="component" value="Unassembled WGS sequence"/>
</dbReference>
<dbReference type="GO" id="GO:0032259">
    <property type="term" value="P:methylation"/>
    <property type="evidence" value="ECO:0007669"/>
    <property type="project" value="UniProtKB-KW"/>
</dbReference>
<dbReference type="PANTHER" id="PTHR43861">
    <property type="entry name" value="TRANS-ACONITATE 2-METHYLTRANSFERASE-RELATED"/>
    <property type="match status" value="1"/>
</dbReference>
<dbReference type="Pfam" id="PF13489">
    <property type="entry name" value="Methyltransf_23"/>
    <property type="match status" value="1"/>
</dbReference>
<name>A0A1H0B357_9ACTN</name>
<keyword evidence="1" id="KW-0489">Methyltransferase</keyword>
<keyword evidence="1" id="KW-0808">Transferase</keyword>
<dbReference type="Gene3D" id="3.40.50.150">
    <property type="entry name" value="Vaccinia Virus protein VP39"/>
    <property type="match status" value="1"/>
</dbReference>
<dbReference type="SUPFAM" id="SSF53335">
    <property type="entry name" value="S-adenosyl-L-methionine-dependent methyltransferases"/>
    <property type="match status" value="1"/>
</dbReference>
<dbReference type="GO" id="GO:0017000">
    <property type="term" value="P:antibiotic biosynthetic process"/>
    <property type="evidence" value="ECO:0007669"/>
    <property type="project" value="UniProtKB-ARBA"/>
</dbReference>
<dbReference type="GO" id="GO:0008168">
    <property type="term" value="F:methyltransferase activity"/>
    <property type="evidence" value="ECO:0007669"/>
    <property type="project" value="UniProtKB-KW"/>
</dbReference>
<keyword evidence="2" id="KW-1185">Reference proteome</keyword>
<dbReference type="InterPro" id="IPR029063">
    <property type="entry name" value="SAM-dependent_MTases_sf"/>
</dbReference>
<dbReference type="RefSeq" id="WP_244529759.1">
    <property type="nucleotide sequence ID" value="NZ_FNHI01000026.1"/>
</dbReference>
<dbReference type="CDD" id="cd02440">
    <property type="entry name" value="AdoMet_MTases"/>
    <property type="match status" value="1"/>
</dbReference>